<evidence type="ECO:0000313" key="2">
    <source>
        <dbReference type="Proteomes" id="UP000190867"/>
    </source>
</evidence>
<sequence length="202" mass="23707">MWTIFNIAFQQVEKKAKRLFFKTKKEISFSSFEDIRIYSEQLPNFEKEFNTIIKIWLPDIVYDCIQRQKGVGFLGFSNAEIIRNILIIHCYGFSAFQQIRGRNKSTPSQQEKESNKLYSRSIEWENDQLGKNVNGVKISCHTKLKEDLQRLADLRELSLGEYIRKVITTHCLGNGFIPFDEALSSQEVELRNKIIRDFLAQE</sequence>
<evidence type="ECO:0000313" key="1">
    <source>
        <dbReference type="EMBL" id="OOS00559.1"/>
    </source>
</evidence>
<accession>A0A1T0AV22</accession>
<comment type="caution">
    <text evidence="1">The sequence shown here is derived from an EMBL/GenBank/DDBJ whole genome shotgun (WGS) entry which is preliminary data.</text>
</comment>
<proteinExistence type="predicted"/>
<dbReference type="EMBL" id="MUYA01000002">
    <property type="protein sequence ID" value="OOS00559.1"/>
    <property type="molecule type" value="Genomic_DNA"/>
</dbReference>
<dbReference type="STRING" id="734.B0187_01240"/>
<organism evidence="1 2">
    <name type="scientific">Haemophilus paracuniculus</name>
    <dbReference type="NCBI Taxonomy" id="734"/>
    <lineage>
        <taxon>Bacteria</taxon>
        <taxon>Pseudomonadati</taxon>
        <taxon>Pseudomonadota</taxon>
        <taxon>Gammaproteobacteria</taxon>
        <taxon>Pasteurellales</taxon>
        <taxon>Pasteurellaceae</taxon>
        <taxon>Haemophilus</taxon>
    </lineage>
</organism>
<dbReference type="OrthoDB" id="9181401at2"/>
<name>A0A1T0AV22_9PAST</name>
<gene>
    <name evidence="1" type="ORF">B0187_01240</name>
</gene>
<dbReference type="AlphaFoldDB" id="A0A1T0AV22"/>
<reference evidence="1 2" key="1">
    <citation type="submission" date="2017-02" db="EMBL/GenBank/DDBJ databases">
        <title>Draft genome sequence of Haemophilus paracuniculus CCUG 43573 type strain.</title>
        <authorList>
            <person name="Engstrom-Jakobsson H."/>
            <person name="Salva-Serra F."/>
            <person name="Thorell K."/>
            <person name="Gonzales-Siles L."/>
            <person name="Karlsson R."/>
            <person name="Boulund F."/>
            <person name="Engstrand L."/>
            <person name="Kristiansson E."/>
            <person name="Moore E."/>
        </authorList>
    </citation>
    <scope>NUCLEOTIDE SEQUENCE [LARGE SCALE GENOMIC DNA]</scope>
    <source>
        <strain evidence="1 2">CCUG 43573</strain>
    </source>
</reference>
<protein>
    <submittedName>
        <fullName evidence="1">Uncharacterized protein</fullName>
    </submittedName>
</protein>
<keyword evidence="2" id="KW-1185">Reference proteome</keyword>
<dbReference type="RefSeq" id="WP_078236037.1">
    <property type="nucleotide sequence ID" value="NZ_MUYA01000002.1"/>
</dbReference>
<dbReference type="Proteomes" id="UP000190867">
    <property type="component" value="Unassembled WGS sequence"/>
</dbReference>